<evidence type="ECO:0000256" key="1">
    <source>
        <dbReference type="SAM" id="Phobius"/>
    </source>
</evidence>
<dbReference type="PROSITE" id="PS50275">
    <property type="entry name" value="SAC"/>
    <property type="match status" value="1"/>
</dbReference>
<accession>A0AAQ4Q650</accession>
<keyword evidence="4" id="KW-1185">Reference proteome</keyword>
<organism evidence="3 4">
    <name type="scientific">Gasterosteus aculeatus aculeatus</name>
    <name type="common">three-spined stickleback</name>
    <dbReference type="NCBI Taxonomy" id="481459"/>
    <lineage>
        <taxon>Eukaryota</taxon>
        <taxon>Metazoa</taxon>
        <taxon>Chordata</taxon>
        <taxon>Craniata</taxon>
        <taxon>Vertebrata</taxon>
        <taxon>Euteleostomi</taxon>
        <taxon>Actinopterygii</taxon>
        <taxon>Neopterygii</taxon>
        <taxon>Teleostei</taxon>
        <taxon>Neoteleostei</taxon>
        <taxon>Acanthomorphata</taxon>
        <taxon>Eupercaria</taxon>
        <taxon>Perciformes</taxon>
        <taxon>Cottioidei</taxon>
        <taxon>Gasterosteales</taxon>
        <taxon>Gasterosteidae</taxon>
        <taxon>Gasterosteus</taxon>
    </lineage>
</organism>
<feature type="transmembrane region" description="Helical" evidence="1">
    <location>
        <begin position="421"/>
        <end position="443"/>
    </location>
</feature>
<keyword evidence="1" id="KW-1133">Transmembrane helix</keyword>
<name>A0AAQ4Q650_GASAC</name>
<reference evidence="3" key="3">
    <citation type="submission" date="2025-09" db="UniProtKB">
        <authorList>
            <consortium name="Ensembl"/>
        </authorList>
    </citation>
    <scope>IDENTIFICATION</scope>
</reference>
<dbReference type="GO" id="GO:0005783">
    <property type="term" value="C:endoplasmic reticulum"/>
    <property type="evidence" value="ECO:0007669"/>
    <property type="project" value="TreeGrafter"/>
</dbReference>
<feature type="transmembrane region" description="Helical" evidence="1">
    <location>
        <begin position="449"/>
        <end position="469"/>
    </location>
</feature>
<dbReference type="GO" id="GO:0046856">
    <property type="term" value="P:phosphatidylinositol dephosphorylation"/>
    <property type="evidence" value="ECO:0007669"/>
    <property type="project" value="TreeGrafter"/>
</dbReference>
<proteinExistence type="predicted"/>
<keyword evidence="1" id="KW-0812">Transmembrane</keyword>
<dbReference type="Ensembl" id="ENSGACT00000084982.1">
    <property type="protein sequence ID" value="ENSGACP00000046689.1"/>
    <property type="gene ID" value="ENSGACG00000004294.2"/>
</dbReference>
<protein>
    <recommendedName>
        <fullName evidence="2">SAC domain-containing protein</fullName>
    </recommendedName>
</protein>
<reference evidence="3" key="2">
    <citation type="submission" date="2025-08" db="UniProtKB">
        <authorList>
            <consortium name="Ensembl"/>
        </authorList>
    </citation>
    <scope>IDENTIFICATION</scope>
</reference>
<dbReference type="GO" id="GO:0043812">
    <property type="term" value="F:phosphatidylinositol-4-phosphate phosphatase activity"/>
    <property type="evidence" value="ECO:0007669"/>
    <property type="project" value="TreeGrafter"/>
</dbReference>
<feature type="domain" description="SAC" evidence="2">
    <location>
        <begin position="35"/>
        <end position="351"/>
    </location>
</feature>
<dbReference type="AlphaFoldDB" id="A0AAQ4Q650"/>
<dbReference type="PANTHER" id="PTHR45662:SF19">
    <property type="entry name" value="PHOSPHATIDYLINOSITOL-3-PHOSPHATASE SAC1-B"/>
    <property type="match status" value="1"/>
</dbReference>
<evidence type="ECO:0000259" key="2">
    <source>
        <dbReference type="PROSITE" id="PS50275"/>
    </source>
</evidence>
<dbReference type="GeneTree" id="ENSGT00940000155579"/>
<dbReference type="InterPro" id="IPR002013">
    <property type="entry name" value="SAC_dom"/>
</dbReference>
<dbReference type="Proteomes" id="UP000007635">
    <property type="component" value="Chromosome XX"/>
</dbReference>
<dbReference type="PANTHER" id="PTHR45662">
    <property type="entry name" value="PHOSPHATIDYLINOSITIDE PHOSPHATASE SAC1"/>
    <property type="match status" value="1"/>
</dbReference>
<evidence type="ECO:0000313" key="4">
    <source>
        <dbReference type="Proteomes" id="UP000007635"/>
    </source>
</evidence>
<sequence length="487" mass="55831">MVVPPASSSFYPPDLGSWSVSLFQMQDNKAFLSMINNVLHTEAFYFATDYDLTHTLQRLANTSPEFHEMSLLERADQRFVWNGHLLREFIAQPELHKFVFPVVHGCILPCSLVVFLWDLSCRARLPRIDSEGHPANYVETEQIVQYNSAKASFVQTRGSIPFYWSQRPNLKYKPKPQISKTVNHLDGFQRHFDSQIILYGRQVILNLINQKGSEQPLELAFDKLVTSLGNGMIKYIAFDFHKECSRMRWHRLQILVDMVAEMQDEFGYFLVDADGKVMSTQEGTFRSNCMDCLDRTNVIQSMLAQRSLQSQLRRMGVLHAGQQIEEQADFGKMFKNAWADNADACAKQYAGTGALKTDFTRTGKRTQWGLLMDGWNSMIRYYKNNFSDGFRQDSIDLFLGNYAVDEADWATPMRDNKDWKFLTLPIVMVVAFSMCIICLLMAGETWTETLAYVLFWGTASVVTGGLILFNGLDFVDAPKLVQKEKLD</sequence>
<evidence type="ECO:0000313" key="3">
    <source>
        <dbReference type="Ensembl" id="ENSGACP00000046689.1"/>
    </source>
</evidence>
<keyword evidence="1" id="KW-0472">Membrane</keyword>
<dbReference type="Pfam" id="PF02383">
    <property type="entry name" value="Syja_N"/>
    <property type="match status" value="2"/>
</dbReference>
<reference evidence="3 4" key="1">
    <citation type="journal article" date="2021" name="G3 (Bethesda)">
        <title>Improved contiguity of the threespine stickleback genome using long-read sequencing.</title>
        <authorList>
            <person name="Nath S."/>
            <person name="Shaw D.E."/>
            <person name="White M.A."/>
        </authorList>
    </citation>
    <scope>NUCLEOTIDE SEQUENCE [LARGE SCALE GENOMIC DNA]</scope>
    <source>
        <strain evidence="3 4">Lake Benthic</strain>
    </source>
</reference>